<dbReference type="SMART" id="SM00965">
    <property type="entry name" value="STN"/>
    <property type="match status" value="1"/>
</dbReference>
<dbReference type="SUPFAM" id="SSF56935">
    <property type="entry name" value="Porins"/>
    <property type="match status" value="1"/>
</dbReference>
<keyword evidence="6" id="KW-0408">Iron</keyword>
<comment type="subcellular location">
    <subcellularLocation>
        <location evidence="1 11">Cell outer membrane</location>
        <topology evidence="1 11">Multi-pass membrane protein</topology>
    </subcellularLocation>
</comment>
<evidence type="ECO:0000256" key="6">
    <source>
        <dbReference type="ARBA" id="ARBA00023004"/>
    </source>
</evidence>
<evidence type="ECO:0000256" key="5">
    <source>
        <dbReference type="ARBA" id="ARBA00022692"/>
    </source>
</evidence>
<dbReference type="InterPro" id="IPR036942">
    <property type="entry name" value="Beta-barrel_TonB_sf"/>
</dbReference>
<dbReference type="GO" id="GO:0006826">
    <property type="term" value="P:iron ion transport"/>
    <property type="evidence" value="ECO:0007669"/>
    <property type="project" value="UniProtKB-KW"/>
</dbReference>
<proteinExistence type="inferred from homology"/>
<evidence type="ECO:0000256" key="4">
    <source>
        <dbReference type="ARBA" id="ARBA00022496"/>
    </source>
</evidence>
<dbReference type="InterPro" id="IPR039426">
    <property type="entry name" value="TonB-dep_rcpt-like"/>
</dbReference>
<evidence type="ECO:0000256" key="12">
    <source>
        <dbReference type="RuleBase" id="RU003357"/>
    </source>
</evidence>
<evidence type="ECO:0000259" key="14">
    <source>
        <dbReference type="SMART" id="SM00965"/>
    </source>
</evidence>
<dbReference type="Gene3D" id="2.40.170.20">
    <property type="entry name" value="TonB-dependent receptor, beta-barrel domain"/>
    <property type="match status" value="1"/>
</dbReference>
<dbReference type="PANTHER" id="PTHR32552">
    <property type="entry name" value="FERRICHROME IRON RECEPTOR-RELATED"/>
    <property type="match status" value="1"/>
</dbReference>
<organism evidence="15 16">
    <name type="scientific">Sphingomonas melonis</name>
    <dbReference type="NCBI Taxonomy" id="152682"/>
    <lineage>
        <taxon>Bacteria</taxon>
        <taxon>Pseudomonadati</taxon>
        <taxon>Pseudomonadota</taxon>
        <taxon>Alphaproteobacteria</taxon>
        <taxon>Sphingomonadales</taxon>
        <taxon>Sphingomonadaceae</taxon>
        <taxon>Sphingomonas</taxon>
    </lineage>
</organism>
<evidence type="ECO:0000256" key="13">
    <source>
        <dbReference type="SAM" id="SignalP"/>
    </source>
</evidence>
<dbReference type="PANTHER" id="PTHR32552:SF81">
    <property type="entry name" value="TONB-DEPENDENT OUTER MEMBRANE RECEPTOR"/>
    <property type="match status" value="1"/>
</dbReference>
<dbReference type="Pfam" id="PF07715">
    <property type="entry name" value="Plug"/>
    <property type="match status" value="1"/>
</dbReference>
<sequence>MRKIGFLGFAGAAIVVVSPAAAQVTQFDIPAQPVAEAVAALARQAHVQIMVSDSVAKGLRAQPVRGRVSVDAALSRLLAGTGLQARAAGSGTWVVVRVAPVAVAAPAAAETVEDAGARGDIVVTAQRAAEPLSKVPSSVVALSRGRMDQLGVRDFADIAQLTPGVRLRPEINQIAIRGLASNAGAATTGVYLDETPIQVRTFGEGAASALPLVFDLDRVEVLRGPQGTLFGAGSMGGTVRYITPQPSLTRTDVYGRGELAFTEGGASTWETGIAVGVPILRDVAGLRIATDYRRAGGWVDRHDPASNVLIARNANHVTAATTRVALRVEPLPGLAITPAVFFQRRERADTDQYWESRSDLAAHRYVNANPVPLANRDRFALPSLAINYDGPGFTIVSNTAWFDRNQTRFYDNTLYNYAGWEDFPGQLLTANGPNYAILPRGLRSDGRILNTQRNFSQEVRLQSADPHARVQWLIGGFYSNNRQRNVETLVEPSLEQFFRAIYGIGVVDTLGAPLLPGGISYSGNRVERERQFAVFGNVNVEPVDHLHVQAGLRWSEIRLDNDNGFTGPYIGTTPRRDTGHARERPLTPRFVVSYDGVSDVNLYASVAKGYRAGGINAPIGQRCLAQLTAAGRPIPDIPYTSDNAWSYEVGAKGRLKRISFDASAFRIDWSNIQQRVTLDPCAVTYTVNSGQVRSEGFDLAMTARPVAGVTLDLAVGYVDARFTQRVYVNRGATSGAFGIDAGNALFQAGTPWQVVAGGRYDFAIGGHEAFVRGNYEFSSRNFRERSSLDPDTAYYNPILGDRPATGYVRVRTGITFDRVEAQLFVDNLLDVHPGLERFNYGGRSPFFVNNSFRPRTVGLTLLYRQRP</sequence>
<dbReference type="Proteomes" id="UP000033203">
    <property type="component" value="Unassembled WGS sequence"/>
</dbReference>
<comment type="similarity">
    <text evidence="11 12">Belongs to the TonB-dependent receptor family.</text>
</comment>
<keyword evidence="7" id="KW-0406">Ion transport</keyword>
<evidence type="ECO:0000256" key="3">
    <source>
        <dbReference type="ARBA" id="ARBA00022452"/>
    </source>
</evidence>
<evidence type="ECO:0000313" key="15">
    <source>
        <dbReference type="EMBL" id="KIU27653.1"/>
    </source>
</evidence>
<dbReference type="Gene3D" id="3.55.50.30">
    <property type="match status" value="1"/>
</dbReference>
<name>A0A0D1K2B3_9SPHN</name>
<dbReference type="Pfam" id="PF00593">
    <property type="entry name" value="TonB_dep_Rec_b-barrel"/>
    <property type="match status" value="1"/>
</dbReference>
<dbReference type="EMBL" id="JXTP01000041">
    <property type="protein sequence ID" value="KIU27653.1"/>
    <property type="molecule type" value="Genomic_DNA"/>
</dbReference>
<evidence type="ECO:0000256" key="8">
    <source>
        <dbReference type="ARBA" id="ARBA00023077"/>
    </source>
</evidence>
<keyword evidence="13" id="KW-0732">Signal</keyword>
<dbReference type="AlphaFoldDB" id="A0A0D1K2B3"/>
<dbReference type="InterPro" id="IPR000531">
    <property type="entry name" value="Beta-barrel_TonB"/>
</dbReference>
<evidence type="ECO:0000256" key="9">
    <source>
        <dbReference type="ARBA" id="ARBA00023136"/>
    </source>
</evidence>
<reference evidence="15 16" key="1">
    <citation type="submission" date="2015-01" db="EMBL/GenBank/DDBJ databases">
        <title>Genome of Sphingomonas taxi strain 30a.</title>
        <authorList>
            <person name="Eevers N."/>
            <person name="Van Hamme J."/>
            <person name="Bottos E."/>
            <person name="Weyens N."/>
            <person name="Vangronsveld J."/>
        </authorList>
    </citation>
    <scope>NUCLEOTIDE SEQUENCE [LARGE SCALE GENOMIC DNA]</scope>
    <source>
        <strain evidence="15 16">30a</strain>
    </source>
</reference>
<dbReference type="PATRIC" id="fig|1549858.7.peg.1025"/>
<protein>
    <recommendedName>
        <fullName evidence="14">Secretin/TonB short N-terminal domain-containing protein</fullName>
    </recommendedName>
</protein>
<keyword evidence="2 11" id="KW-0813">Transport</keyword>
<accession>A0A0D1K2B3</accession>
<feature type="signal peptide" evidence="13">
    <location>
        <begin position="1"/>
        <end position="22"/>
    </location>
</feature>
<evidence type="ECO:0000256" key="11">
    <source>
        <dbReference type="PROSITE-ProRule" id="PRU01360"/>
    </source>
</evidence>
<dbReference type="Pfam" id="PF07660">
    <property type="entry name" value="STN"/>
    <property type="match status" value="1"/>
</dbReference>
<comment type="caution">
    <text evidence="15">The sequence shown here is derived from an EMBL/GenBank/DDBJ whole genome shotgun (WGS) entry which is preliminary data.</text>
</comment>
<keyword evidence="9 11" id="KW-0472">Membrane</keyword>
<evidence type="ECO:0000313" key="16">
    <source>
        <dbReference type="Proteomes" id="UP000033203"/>
    </source>
</evidence>
<keyword evidence="10 11" id="KW-0998">Cell outer membrane</keyword>
<feature type="chain" id="PRO_5002242365" description="Secretin/TonB short N-terminal domain-containing protein" evidence="13">
    <location>
        <begin position="23"/>
        <end position="867"/>
    </location>
</feature>
<feature type="domain" description="Secretin/TonB short N-terminal" evidence="14">
    <location>
        <begin position="47"/>
        <end position="98"/>
    </location>
</feature>
<evidence type="ECO:0000256" key="10">
    <source>
        <dbReference type="ARBA" id="ARBA00023237"/>
    </source>
</evidence>
<dbReference type="InterPro" id="IPR011662">
    <property type="entry name" value="Secretin/TonB_short_N"/>
</dbReference>
<dbReference type="InterPro" id="IPR012910">
    <property type="entry name" value="Plug_dom"/>
</dbReference>
<evidence type="ECO:0000256" key="7">
    <source>
        <dbReference type="ARBA" id="ARBA00023065"/>
    </source>
</evidence>
<keyword evidence="5 11" id="KW-0812">Transmembrane</keyword>
<evidence type="ECO:0000256" key="1">
    <source>
        <dbReference type="ARBA" id="ARBA00004571"/>
    </source>
</evidence>
<keyword evidence="4" id="KW-0410">Iron transport</keyword>
<keyword evidence="8 12" id="KW-0798">TonB box</keyword>
<dbReference type="PROSITE" id="PS52016">
    <property type="entry name" value="TONB_DEPENDENT_REC_3"/>
    <property type="match status" value="1"/>
</dbReference>
<evidence type="ECO:0000256" key="2">
    <source>
        <dbReference type="ARBA" id="ARBA00022448"/>
    </source>
</evidence>
<gene>
    <name evidence="15" type="ORF">SR41_09985</name>
</gene>
<dbReference type="GO" id="GO:0009279">
    <property type="term" value="C:cell outer membrane"/>
    <property type="evidence" value="ECO:0007669"/>
    <property type="project" value="UniProtKB-SubCell"/>
</dbReference>
<keyword evidence="3 11" id="KW-1134">Transmembrane beta strand</keyword>